<evidence type="ECO:0000313" key="1">
    <source>
        <dbReference type="EMBL" id="CAA2622311.1"/>
    </source>
</evidence>
<dbReference type="PANTHER" id="PTHR35312:SF1">
    <property type="entry name" value="OS07G0641800 PROTEIN"/>
    <property type="match status" value="1"/>
</dbReference>
<protein>
    <submittedName>
        <fullName evidence="1">Uncharacterized protein</fullName>
    </submittedName>
</protein>
<dbReference type="EMBL" id="LR746269">
    <property type="protein sequence ID" value="CAA7398341.1"/>
    <property type="molecule type" value="Genomic_DNA"/>
</dbReference>
<keyword evidence="3" id="KW-1185">Reference proteome</keyword>
<gene>
    <name evidence="1" type="ORF">SI7747_06008358</name>
    <name evidence="2" type="ORF">SI8410_06009006</name>
</gene>
<organism evidence="1">
    <name type="scientific">Spirodela intermedia</name>
    <name type="common">Intermediate duckweed</name>
    <dbReference type="NCBI Taxonomy" id="51605"/>
    <lineage>
        <taxon>Eukaryota</taxon>
        <taxon>Viridiplantae</taxon>
        <taxon>Streptophyta</taxon>
        <taxon>Embryophyta</taxon>
        <taxon>Tracheophyta</taxon>
        <taxon>Spermatophyta</taxon>
        <taxon>Magnoliopsida</taxon>
        <taxon>Liliopsida</taxon>
        <taxon>Araceae</taxon>
        <taxon>Lemnoideae</taxon>
        <taxon>Spirodela</taxon>
    </lineage>
</organism>
<evidence type="ECO:0000313" key="3">
    <source>
        <dbReference type="Proteomes" id="UP000663760"/>
    </source>
</evidence>
<sequence>MEEREFRKLLDLFPILNERPNAQTEEEKEDDAADPFWEKLKSAAEIKVGPEAAAKFCKAFQTVHKKVSEDQNSEVIRRYVDATSRSSSG</sequence>
<dbReference type="Proteomes" id="UP000663760">
    <property type="component" value="Chromosome 6"/>
</dbReference>
<dbReference type="OrthoDB" id="1932122at2759"/>
<proteinExistence type="predicted"/>
<name>A0A7I8IWK2_SPIIN</name>
<dbReference type="PANTHER" id="PTHR35312">
    <property type="entry name" value="OS07G0641800 PROTEIN"/>
    <property type="match status" value="1"/>
</dbReference>
<accession>A0A7I8IWK2</accession>
<reference evidence="1" key="1">
    <citation type="submission" date="2019-12" db="EMBL/GenBank/DDBJ databases">
        <authorList>
            <person name="Scholz U."/>
            <person name="Mascher M."/>
            <person name="Fiebig A."/>
        </authorList>
    </citation>
    <scope>NUCLEOTIDE SEQUENCE</scope>
</reference>
<dbReference type="AlphaFoldDB" id="A0A7I8IWK2"/>
<dbReference type="EMBL" id="LR743593">
    <property type="protein sequence ID" value="CAA2622311.1"/>
    <property type="molecule type" value="Genomic_DNA"/>
</dbReference>
<evidence type="ECO:0000313" key="2">
    <source>
        <dbReference type="EMBL" id="CAA7398341.1"/>
    </source>
</evidence>